<dbReference type="Gene3D" id="3.40.630.30">
    <property type="match status" value="1"/>
</dbReference>
<gene>
    <name evidence="2" type="ORF">M409DRAFT_51475</name>
</gene>
<organism evidence="2 3">
    <name type="scientific">Zasmidium cellare ATCC 36951</name>
    <dbReference type="NCBI Taxonomy" id="1080233"/>
    <lineage>
        <taxon>Eukaryota</taxon>
        <taxon>Fungi</taxon>
        <taxon>Dikarya</taxon>
        <taxon>Ascomycota</taxon>
        <taxon>Pezizomycotina</taxon>
        <taxon>Dothideomycetes</taxon>
        <taxon>Dothideomycetidae</taxon>
        <taxon>Mycosphaerellales</taxon>
        <taxon>Mycosphaerellaceae</taxon>
        <taxon>Zasmidium</taxon>
    </lineage>
</organism>
<dbReference type="OrthoDB" id="410198at2759"/>
<keyword evidence="3" id="KW-1185">Reference proteome</keyword>
<evidence type="ECO:0000313" key="2">
    <source>
        <dbReference type="EMBL" id="KAF2170433.1"/>
    </source>
</evidence>
<dbReference type="PROSITE" id="PS51186">
    <property type="entry name" value="GNAT"/>
    <property type="match status" value="1"/>
</dbReference>
<protein>
    <recommendedName>
        <fullName evidence="1">N-acetyltransferase domain-containing protein</fullName>
    </recommendedName>
</protein>
<proteinExistence type="predicted"/>
<dbReference type="EMBL" id="ML993585">
    <property type="protein sequence ID" value="KAF2170433.1"/>
    <property type="molecule type" value="Genomic_DNA"/>
</dbReference>
<dbReference type="GeneID" id="54565089"/>
<evidence type="ECO:0000259" key="1">
    <source>
        <dbReference type="PROSITE" id="PS51186"/>
    </source>
</evidence>
<feature type="domain" description="N-acetyltransferase" evidence="1">
    <location>
        <begin position="1"/>
        <end position="136"/>
    </location>
</feature>
<dbReference type="InterPro" id="IPR016181">
    <property type="entry name" value="Acyl_CoA_acyltransferase"/>
</dbReference>
<name>A0A6A6CUP3_ZASCE</name>
<dbReference type="Pfam" id="PF00583">
    <property type="entry name" value="Acetyltransf_1"/>
    <property type="match status" value="1"/>
</dbReference>
<dbReference type="GO" id="GO:0016747">
    <property type="term" value="F:acyltransferase activity, transferring groups other than amino-acyl groups"/>
    <property type="evidence" value="ECO:0007669"/>
    <property type="project" value="InterPro"/>
</dbReference>
<reference evidence="2" key="1">
    <citation type="journal article" date="2020" name="Stud. Mycol.">
        <title>101 Dothideomycetes genomes: a test case for predicting lifestyles and emergence of pathogens.</title>
        <authorList>
            <person name="Haridas S."/>
            <person name="Albert R."/>
            <person name="Binder M."/>
            <person name="Bloem J."/>
            <person name="Labutti K."/>
            <person name="Salamov A."/>
            <person name="Andreopoulos B."/>
            <person name="Baker S."/>
            <person name="Barry K."/>
            <person name="Bills G."/>
            <person name="Bluhm B."/>
            <person name="Cannon C."/>
            <person name="Castanera R."/>
            <person name="Culley D."/>
            <person name="Daum C."/>
            <person name="Ezra D."/>
            <person name="Gonzalez J."/>
            <person name="Henrissat B."/>
            <person name="Kuo A."/>
            <person name="Liang C."/>
            <person name="Lipzen A."/>
            <person name="Lutzoni F."/>
            <person name="Magnuson J."/>
            <person name="Mondo S."/>
            <person name="Nolan M."/>
            <person name="Ohm R."/>
            <person name="Pangilinan J."/>
            <person name="Park H.-J."/>
            <person name="Ramirez L."/>
            <person name="Alfaro M."/>
            <person name="Sun H."/>
            <person name="Tritt A."/>
            <person name="Yoshinaga Y."/>
            <person name="Zwiers L.-H."/>
            <person name="Turgeon B."/>
            <person name="Goodwin S."/>
            <person name="Spatafora J."/>
            <person name="Crous P."/>
            <person name="Grigoriev I."/>
        </authorList>
    </citation>
    <scope>NUCLEOTIDE SEQUENCE</scope>
    <source>
        <strain evidence="2">ATCC 36951</strain>
    </source>
</reference>
<dbReference type="SUPFAM" id="SSF55729">
    <property type="entry name" value="Acyl-CoA N-acyltransferases (Nat)"/>
    <property type="match status" value="1"/>
</dbReference>
<dbReference type="CDD" id="cd04301">
    <property type="entry name" value="NAT_SF"/>
    <property type="match status" value="1"/>
</dbReference>
<dbReference type="InterPro" id="IPR000182">
    <property type="entry name" value="GNAT_dom"/>
</dbReference>
<sequence>MAATPSYEWRGPFQNIEVNNLHAECFDHEPKDIDWQARLDRHSLGWVCARHGDQLVGFVNVVWDGGKHAFVLDLMVAKSHRHAGVAKTMMKQVIEQTESAGCEWLHVDFEERLRPFYFDVVGFHETHAGLIRLRHT</sequence>
<dbReference type="AlphaFoldDB" id="A0A6A6CUP3"/>
<accession>A0A6A6CUP3</accession>
<dbReference type="Proteomes" id="UP000799537">
    <property type="component" value="Unassembled WGS sequence"/>
</dbReference>
<dbReference type="RefSeq" id="XP_033671322.1">
    <property type="nucleotide sequence ID" value="XM_033811817.1"/>
</dbReference>
<evidence type="ECO:0000313" key="3">
    <source>
        <dbReference type="Proteomes" id="UP000799537"/>
    </source>
</evidence>